<proteinExistence type="predicted"/>
<accession>A0A158I7G9</accession>
<dbReference type="PANTHER" id="PTHR20883">
    <property type="entry name" value="PHYTANOYL-COA DIOXYGENASE DOMAIN CONTAINING 1"/>
    <property type="match status" value="1"/>
</dbReference>
<protein>
    <submittedName>
        <fullName evidence="2">Non-ribosomally encoded peptide/polyketide synthase</fullName>
    </submittedName>
</protein>
<evidence type="ECO:0000256" key="1">
    <source>
        <dbReference type="ARBA" id="ARBA00001954"/>
    </source>
</evidence>
<dbReference type="GO" id="GO:0016706">
    <property type="term" value="F:2-oxoglutarate-dependent dioxygenase activity"/>
    <property type="evidence" value="ECO:0007669"/>
    <property type="project" value="UniProtKB-ARBA"/>
</dbReference>
<organism evidence="2 3">
    <name type="scientific">Caballeronia sordidicola</name>
    <name type="common">Burkholderia sordidicola</name>
    <dbReference type="NCBI Taxonomy" id="196367"/>
    <lineage>
        <taxon>Bacteria</taxon>
        <taxon>Pseudomonadati</taxon>
        <taxon>Pseudomonadota</taxon>
        <taxon>Betaproteobacteria</taxon>
        <taxon>Burkholderiales</taxon>
        <taxon>Burkholderiaceae</taxon>
        <taxon>Caballeronia</taxon>
    </lineage>
</organism>
<evidence type="ECO:0000313" key="3">
    <source>
        <dbReference type="Proteomes" id="UP000054893"/>
    </source>
</evidence>
<dbReference type="OrthoDB" id="9791262at2"/>
<name>A0A158I7G9_CABSO</name>
<dbReference type="RefSeq" id="WP_060858607.1">
    <property type="nucleotide sequence ID" value="NZ_FCOC02000027.1"/>
</dbReference>
<dbReference type="EMBL" id="FCOC02000027">
    <property type="protein sequence ID" value="SAL52407.1"/>
    <property type="molecule type" value="Genomic_DNA"/>
</dbReference>
<gene>
    <name evidence="2" type="ORF">AWB64_05644</name>
</gene>
<evidence type="ECO:0000313" key="2">
    <source>
        <dbReference type="EMBL" id="SAL52407.1"/>
    </source>
</evidence>
<dbReference type="SUPFAM" id="SSF51197">
    <property type="entry name" value="Clavaminate synthase-like"/>
    <property type="match status" value="1"/>
</dbReference>
<dbReference type="GO" id="GO:0005506">
    <property type="term" value="F:iron ion binding"/>
    <property type="evidence" value="ECO:0007669"/>
    <property type="project" value="UniProtKB-ARBA"/>
</dbReference>
<dbReference type="Proteomes" id="UP000054893">
    <property type="component" value="Unassembled WGS sequence"/>
</dbReference>
<dbReference type="Gene3D" id="2.60.120.620">
    <property type="entry name" value="q2cbj1_9rhob like domain"/>
    <property type="match status" value="1"/>
</dbReference>
<reference evidence="2 3" key="1">
    <citation type="submission" date="2016-01" db="EMBL/GenBank/DDBJ databases">
        <authorList>
            <person name="Oliw E.H."/>
        </authorList>
    </citation>
    <scope>NUCLEOTIDE SEQUENCE [LARGE SCALE GENOMIC DNA]</scope>
    <source>
        <strain evidence="2">LMG 22029</strain>
    </source>
</reference>
<dbReference type="PANTHER" id="PTHR20883:SF48">
    <property type="entry name" value="ECTOINE DIOXYGENASE"/>
    <property type="match status" value="1"/>
</dbReference>
<sequence length="268" mass="30120">MGKRLTSEQILKFKEDGYIAPCRAVSDREAGEYFRRIEAFEERTGLPAEGSLKIKAHLSSPWMVDLACNPGILDVVEDLIGPNILLFRSSLFAKNAHDPGFVSWHQDSLYYGQVPSACVTAWVAFTDSHPGNGCLRVIRGSHLDGNREHEERKVPNNLLARGHTVIDVNEDDAVDLTLRPGEFSVHHERTVHGSMPNTSDGRRIGLAFFYGPTHVSSVRGRRNAVLVRGVDEYNHWDKEPLPRYDLDPVTMADLGHVFKRYEAGEFKL</sequence>
<dbReference type="AlphaFoldDB" id="A0A158I7G9"/>
<comment type="cofactor">
    <cofactor evidence="1">
        <name>Fe(2+)</name>
        <dbReference type="ChEBI" id="CHEBI:29033"/>
    </cofactor>
</comment>
<dbReference type="Pfam" id="PF05721">
    <property type="entry name" value="PhyH"/>
    <property type="match status" value="1"/>
</dbReference>
<dbReference type="InterPro" id="IPR008775">
    <property type="entry name" value="Phytyl_CoA_dOase-like"/>
</dbReference>